<dbReference type="RefSeq" id="WP_269333342.1">
    <property type="nucleotide sequence ID" value="NZ_JAMZFT010000003.1"/>
</dbReference>
<dbReference type="SUPFAM" id="SSF103473">
    <property type="entry name" value="MFS general substrate transporter"/>
    <property type="match status" value="1"/>
</dbReference>
<feature type="transmembrane region" description="Helical" evidence="6">
    <location>
        <begin position="366"/>
        <end position="389"/>
    </location>
</feature>
<feature type="transmembrane region" description="Helical" evidence="6">
    <location>
        <begin position="55"/>
        <end position="73"/>
    </location>
</feature>
<evidence type="ECO:0000256" key="2">
    <source>
        <dbReference type="ARBA" id="ARBA00022475"/>
    </source>
</evidence>
<sequence length="398" mass="42125">MTALAPDLDTRHLSPTAILLNIGHAMDHWMMVVFAYTWGVIAGVWGTEWTELTPYNYGALVMFGGGSIVSGRLGDLWGRWVMMVIFFAGMGASALVIALCTNAWQIGAALTLMGAFASIYHPVGIPMLVQKARKAGIVIGVNGLAGNMGIAIAAGVSVFIAERFGWQMAFILPGVICLICAVAFVLLVPRETEAPARRANKLLDMPRATMARVFAIMTLTAITGSVIFNFTTSGNGELLRAHVAEAAADPALLATMLFAIFAAASLAQIVVGKLIDAYPLKRVFLGVAALQVPLFLIAAQVEGWALFVVAIGFMLLVFGAVPFTDAMIVRYVDDRMRSRVTGMRLAIGYGVSSAAVALLGPSVKLAGFPTMLTLLAGLACVTFLAVMFLPADPPPAKE</sequence>
<accession>A0A9J6PFX3</accession>
<keyword evidence="2" id="KW-1003">Cell membrane</keyword>
<keyword evidence="3 6" id="KW-0812">Transmembrane</keyword>
<name>A0A9J6PFX3_9PROT</name>
<comment type="subcellular location">
    <subcellularLocation>
        <location evidence="1">Cell membrane</location>
        <topology evidence="1">Multi-pass membrane protein</topology>
    </subcellularLocation>
</comment>
<dbReference type="GO" id="GO:0005886">
    <property type="term" value="C:plasma membrane"/>
    <property type="evidence" value="ECO:0007669"/>
    <property type="project" value="UniProtKB-SubCell"/>
</dbReference>
<dbReference type="PROSITE" id="PS50850">
    <property type="entry name" value="MFS"/>
    <property type="match status" value="1"/>
</dbReference>
<evidence type="ECO:0000256" key="6">
    <source>
        <dbReference type="SAM" id="Phobius"/>
    </source>
</evidence>
<dbReference type="AlphaFoldDB" id="A0A9J6PFX3"/>
<feature type="transmembrane region" description="Helical" evidence="6">
    <location>
        <begin position="307"/>
        <end position="329"/>
    </location>
</feature>
<dbReference type="InterPro" id="IPR011701">
    <property type="entry name" value="MFS"/>
</dbReference>
<feature type="domain" description="Major facilitator superfamily (MFS) profile" evidence="7">
    <location>
        <begin position="16"/>
        <end position="394"/>
    </location>
</feature>
<feature type="transmembrane region" description="Helical" evidence="6">
    <location>
        <begin position="209"/>
        <end position="231"/>
    </location>
</feature>
<evidence type="ECO:0000313" key="8">
    <source>
        <dbReference type="EMBL" id="MCP1337374.1"/>
    </source>
</evidence>
<feature type="transmembrane region" description="Helical" evidence="6">
    <location>
        <begin position="104"/>
        <end position="123"/>
    </location>
</feature>
<dbReference type="EMBL" id="JAMZFT010000003">
    <property type="protein sequence ID" value="MCP1337374.1"/>
    <property type="molecule type" value="Genomic_DNA"/>
</dbReference>
<evidence type="ECO:0000256" key="4">
    <source>
        <dbReference type="ARBA" id="ARBA00022989"/>
    </source>
</evidence>
<feature type="transmembrane region" description="Helical" evidence="6">
    <location>
        <begin position="341"/>
        <end position="360"/>
    </location>
</feature>
<feature type="transmembrane region" description="Helical" evidence="6">
    <location>
        <begin position="166"/>
        <end position="188"/>
    </location>
</feature>
<evidence type="ECO:0000259" key="7">
    <source>
        <dbReference type="PROSITE" id="PS50850"/>
    </source>
</evidence>
<keyword evidence="4 6" id="KW-1133">Transmembrane helix</keyword>
<dbReference type="Pfam" id="PF07690">
    <property type="entry name" value="MFS_1"/>
    <property type="match status" value="1"/>
</dbReference>
<feature type="transmembrane region" description="Helical" evidence="6">
    <location>
        <begin position="80"/>
        <end position="98"/>
    </location>
</feature>
<organism evidence="8 9">
    <name type="scientific">Futiania mangrovi</name>
    <dbReference type="NCBI Taxonomy" id="2959716"/>
    <lineage>
        <taxon>Bacteria</taxon>
        <taxon>Pseudomonadati</taxon>
        <taxon>Pseudomonadota</taxon>
        <taxon>Alphaproteobacteria</taxon>
        <taxon>Futianiales</taxon>
        <taxon>Futianiaceae</taxon>
        <taxon>Futiania</taxon>
    </lineage>
</organism>
<dbReference type="GO" id="GO:0022857">
    <property type="term" value="F:transmembrane transporter activity"/>
    <property type="evidence" value="ECO:0007669"/>
    <property type="project" value="InterPro"/>
</dbReference>
<feature type="transmembrane region" description="Helical" evidence="6">
    <location>
        <begin position="29"/>
        <end position="49"/>
    </location>
</feature>
<dbReference type="Gene3D" id="1.20.1250.20">
    <property type="entry name" value="MFS general substrate transporter like domains"/>
    <property type="match status" value="1"/>
</dbReference>
<dbReference type="InterPro" id="IPR050189">
    <property type="entry name" value="MFS_Efflux_Transporters"/>
</dbReference>
<gene>
    <name evidence="8" type="ORF">NJQ99_13205</name>
</gene>
<dbReference type="Proteomes" id="UP001055804">
    <property type="component" value="Unassembled WGS sequence"/>
</dbReference>
<comment type="caution">
    <text evidence="8">The sequence shown here is derived from an EMBL/GenBank/DDBJ whole genome shotgun (WGS) entry which is preliminary data.</text>
</comment>
<evidence type="ECO:0000256" key="1">
    <source>
        <dbReference type="ARBA" id="ARBA00004651"/>
    </source>
</evidence>
<feature type="transmembrane region" description="Helical" evidence="6">
    <location>
        <begin position="283"/>
        <end position="301"/>
    </location>
</feature>
<dbReference type="PANTHER" id="PTHR43124:SF3">
    <property type="entry name" value="CHLORAMPHENICOL EFFLUX PUMP RV0191"/>
    <property type="match status" value="1"/>
</dbReference>
<evidence type="ECO:0000256" key="3">
    <source>
        <dbReference type="ARBA" id="ARBA00022692"/>
    </source>
</evidence>
<dbReference type="InterPro" id="IPR036259">
    <property type="entry name" value="MFS_trans_sf"/>
</dbReference>
<proteinExistence type="predicted"/>
<evidence type="ECO:0000313" key="9">
    <source>
        <dbReference type="Proteomes" id="UP001055804"/>
    </source>
</evidence>
<dbReference type="PANTHER" id="PTHR43124">
    <property type="entry name" value="PURINE EFFLUX PUMP PBUE"/>
    <property type="match status" value="1"/>
</dbReference>
<feature type="transmembrane region" description="Helical" evidence="6">
    <location>
        <begin position="135"/>
        <end position="160"/>
    </location>
</feature>
<reference evidence="8" key="1">
    <citation type="submission" date="2022-06" db="EMBL/GenBank/DDBJ databases">
        <title>Isolation and Genomics of Futiania mangrovii gen. nov., sp. nov., a Rare and Metabolically-versatile member in the Class Alphaproteobacteria.</title>
        <authorList>
            <person name="Liu L."/>
            <person name="Huang W.-C."/>
            <person name="Pan J."/>
            <person name="Li J."/>
            <person name="Huang Y."/>
            <person name="Du H."/>
            <person name="Liu Y."/>
            <person name="Li M."/>
        </authorList>
    </citation>
    <scope>NUCLEOTIDE SEQUENCE</scope>
    <source>
        <strain evidence="8">FT118</strain>
    </source>
</reference>
<feature type="transmembrane region" description="Helical" evidence="6">
    <location>
        <begin position="251"/>
        <end position="271"/>
    </location>
</feature>
<keyword evidence="9" id="KW-1185">Reference proteome</keyword>
<keyword evidence="5 6" id="KW-0472">Membrane</keyword>
<evidence type="ECO:0000256" key="5">
    <source>
        <dbReference type="ARBA" id="ARBA00023136"/>
    </source>
</evidence>
<protein>
    <submittedName>
        <fullName evidence="8">MFS transporter</fullName>
    </submittedName>
</protein>
<dbReference type="InterPro" id="IPR020846">
    <property type="entry name" value="MFS_dom"/>
</dbReference>